<dbReference type="PANTHER" id="PTHR30579">
    <property type="entry name" value="TRANSCRIPTIONAL REGULATOR"/>
    <property type="match status" value="1"/>
</dbReference>
<evidence type="ECO:0000256" key="4">
    <source>
        <dbReference type="ARBA" id="ARBA00023163"/>
    </source>
</evidence>
<protein>
    <submittedName>
        <fullName evidence="6">CysJI operon transcriptional activator</fullName>
    </submittedName>
</protein>
<dbReference type="SUPFAM" id="SSF53850">
    <property type="entry name" value="Periplasmic binding protein-like II"/>
    <property type="match status" value="1"/>
</dbReference>
<dbReference type="GO" id="GO:0003677">
    <property type="term" value="F:DNA binding"/>
    <property type="evidence" value="ECO:0007669"/>
    <property type="project" value="UniProtKB-KW"/>
</dbReference>
<keyword evidence="2" id="KW-0805">Transcription regulation</keyword>
<organism evidence="6 7">
    <name type="scientific">Agrobacterium rosae</name>
    <dbReference type="NCBI Taxonomy" id="1972867"/>
    <lineage>
        <taxon>Bacteria</taxon>
        <taxon>Pseudomonadati</taxon>
        <taxon>Pseudomonadota</taxon>
        <taxon>Alphaproteobacteria</taxon>
        <taxon>Hyphomicrobiales</taxon>
        <taxon>Rhizobiaceae</taxon>
        <taxon>Rhizobium/Agrobacterium group</taxon>
        <taxon>Agrobacterium</taxon>
    </lineage>
</organism>
<evidence type="ECO:0000313" key="7">
    <source>
        <dbReference type="Proteomes" id="UP000187891"/>
    </source>
</evidence>
<dbReference type="SUPFAM" id="SSF46785">
    <property type="entry name" value="Winged helix' DNA-binding domain"/>
    <property type="match status" value="1"/>
</dbReference>
<evidence type="ECO:0000256" key="3">
    <source>
        <dbReference type="ARBA" id="ARBA00023125"/>
    </source>
</evidence>
<dbReference type="InterPro" id="IPR036388">
    <property type="entry name" value="WH-like_DNA-bd_sf"/>
</dbReference>
<evidence type="ECO:0000259" key="5">
    <source>
        <dbReference type="PROSITE" id="PS50931"/>
    </source>
</evidence>
<dbReference type="Proteomes" id="UP000187891">
    <property type="component" value="Unassembled WGS sequence"/>
</dbReference>
<dbReference type="InterPro" id="IPR050176">
    <property type="entry name" value="LTTR"/>
</dbReference>
<dbReference type="GO" id="GO:0003700">
    <property type="term" value="F:DNA-binding transcription factor activity"/>
    <property type="evidence" value="ECO:0007669"/>
    <property type="project" value="InterPro"/>
</dbReference>
<accession>A0A1R3T9C4</accession>
<dbReference type="Pfam" id="PF03466">
    <property type="entry name" value="LysR_substrate"/>
    <property type="match status" value="1"/>
</dbReference>
<dbReference type="PANTHER" id="PTHR30579:SF3">
    <property type="entry name" value="TRANSCRIPTIONAL REGULATORY PROTEIN"/>
    <property type="match status" value="1"/>
</dbReference>
<gene>
    <name evidence="6" type="primary">cysL_2</name>
    <name evidence="6" type="ORF">DSM25559_0502</name>
</gene>
<dbReference type="Gene3D" id="3.40.190.290">
    <property type="match status" value="1"/>
</dbReference>
<dbReference type="PROSITE" id="PS50931">
    <property type="entry name" value="HTH_LYSR"/>
    <property type="match status" value="1"/>
</dbReference>
<reference evidence="7" key="1">
    <citation type="submission" date="2016-10" db="EMBL/GenBank/DDBJ databases">
        <authorList>
            <person name="Wibberg D."/>
        </authorList>
    </citation>
    <scope>NUCLEOTIDE SEQUENCE [LARGE SCALE GENOMIC DNA]</scope>
</reference>
<dbReference type="RefSeq" id="WP_077117615.1">
    <property type="nucleotide sequence ID" value="NZ_FMUE01000001.1"/>
</dbReference>
<name>A0A1R3T9C4_9HYPH</name>
<evidence type="ECO:0000256" key="1">
    <source>
        <dbReference type="ARBA" id="ARBA00009437"/>
    </source>
</evidence>
<feature type="domain" description="HTH lysR-type" evidence="5">
    <location>
        <begin position="13"/>
        <end position="64"/>
    </location>
</feature>
<dbReference type="EMBL" id="FMUE01000001">
    <property type="protein sequence ID" value="SCX05195.1"/>
    <property type="molecule type" value="Genomic_DNA"/>
</dbReference>
<evidence type="ECO:0000256" key="2">
    <source>
        <dbReference type="ARBA" id="ARBA00023015"/>
    </source>
</evidence>
<dbReference type="InterPro" id="IPR005119">
    <property type="entry name" value="LysR_subst-bd"/>
</dbReference>
<dbReference type="InterPro" id="IPR000847">
    <property type="entry name" value="LysR_HTH_N"/>
</dbReference>
<keyword evidence="4" id="KW-0804">Transcription</keyword>
<dbReference type="InterPro" id="IPR036390">
    <property type="entry name" value="WH_DNA-bd_sf"/>
</dbReference>
<dbReference type="PRINTS" id="PR00039">
    <property type="entry name" value="HTHLYSR"/>
</dbReference>
<evidence type="ECO:0000313" key="6">
    <source>
        <dbReference type="EMBL" id="SCX05195.1"/>
    </source>
</evidence>
<keyword evidence="3" id="KW-0238">DNA-binding</keyword>
<comment type="similarity">
    <text evidence="1">Belongs to the LysR transcriptional regulatory family.</text>
</comment>
<sequence length="314" mass="34522">MIREREISWDYYRTFLNVLRDGSLSAAARELGITQPTVGRHIGALEDSMGFQLFIRSPHGLVPTDAAIALKPYAENLAATASALMRAASGEVGKIEGAVRISASDIIGVEILPPIIASLQELYPKLEIELSLSDTLEDLLRREADIAIRMTEPVQDAIVMRYIGNFKVGFYASSGYLQKMGTPLSKDDLINHRLIGFDRKTPFIRAILQRMRKDNPSIPDAENIPFAIRADSNLAQLSMIRAGAGVGMCQIGLASRDPNLTHILPEMEIPLHTWVAMHENLRTSPRCRAVFNALVDGLKGFLRATDGDALGSKK</sequence>
<dbReference type="Gene3D" id="1.10.10.10">
    <property type="entry name" value="Winged helix-like DNA-binding domain superfamily/Winged helix DNA-binding domain"/>
    <property type="match status" value="1"/>
</dbReference>
<dbReference type="Pfam" id="PF00126">
    <property type="entry name" value="HTH_1"/>
    <property type="match status" value="1"/>
</dbReference>
<dbReference type="STRING" id="1907666.DSM25559_0502"/>
<proteinExistence type="inferred from homology"/>
<dbReference type="AlphaFoldDB" id="A0A1R3T9C4"/>